<evidence type="ECO:0000313" key="2">
    <source>
        <dbReference type="Proteomes" id="UP001378956"/>
    </source>
</evidence>
<dbReference type="RefSeq" id="WP_172659135.1">
    <property type="nucleotide sequence ID" value="NZ_JABMKW010000003.1"/>
</dbReference>
<proteinExistence type="predicted"/>
<gene>
    <name evidence="1" type="ORF">WAE58_25215</name>
</gene>
<dbReference type="PROSITE" id="PS51257">
    <property type="entry name" value="PROKAR_LIPOPROTEIN"/>
    <property type="match status" value="1"/>
</dbReference>
<dbReference type="Proteomes" id="UP001378956">
    <property type="component" value="Unassembled WGS sequence"/>
</dbReference>
<protein>
    <submittedName>
        <fullName evidence="1">DUF4249 domain-containing protein</fullName>
    </submittedName>
</protein>
<evidence type="ECO:0000313" key="1">
    <source>
        <dbReference type="EMBL" id="MEJ2905770.1"/>
    </source>
</evidence>
<accession>A0ABU8NWJ6</accession>
<reference evidence="1 2" key="1">
    <citation type="submission" date="2024-03" db="EMBL/GenBank/DDBJ databases">
        <title>Sequence of Lycoming College Course Isolates.</title>
        <authorList>
            <person name="Plotts O."/>
            <person name="Newman J."/>
        </authorList>
    </citation>
    <scope>NUCLEOTIDE SEQUENCE [LARGE SCALE GENOMIC DNA]</scope>
    <source>
        <strain evidence="1 2">CJB-3</strain>
    </source>
</reference>
<name>A0ABU8NWJ6_9SPHI</name>
<dbReference type="Pfam" id="PF14054">
    <property type="entry name" value="DUF4249"/>
    <property type="match status" value="1"/>
</dbReference>
<comment type="caution">
    <text evidence="1">The sequence shown here is derived from an EMBL/GenBank/DDBJ whole genome shotgun (WGS) entry which is preliminary data.</text>
</comment>
<organism evidence="1 2">
    <name type="scientific">Pedobacter panaciterrae</name>
    <dbReference type="NCBI Taxonomy" id="363849"/>
    <lineage>
        <taxon>Bacteria</taxon>
        <taxon>Pseudomonadati</taxon>
        <taxon>Bacteroidota</taxon>
        <taxon>Sphingobacteriia</taxon>
        <taxon>Sphingobacteriales</taxon>
        <taxon>Sphingobacteriaceae</taxon>
        <taxon>Pedobacter</taxon>
    </lineage>
</organism>
<sequence length="264" mass="29338">MKKRDILGVLGVLAVLFVLAGCEKVINLKLDNAAPQLVIYGGLSDKVENHLIMVSKTYDFTDPNRFNSVSGAKVIVRNEEGTTMEYVEVSKGVYQSPKFRGQSGKKYTLDVTYEGKIYTASSTMPVKVPLDSLTFKDFSFFGEKNTYVAANYNDPKDIQNQYRYILTVKGKIEEDAVSEDRFDDGNKAANVIFYDLNDLVRGDTIEVEFQCIDRNVYKYFYSLGQNSGAGGPPVAPANPPSNFNNKALGVFNAYSTSKKTVVIK</sequence>
<keyword evidence="2" id="KW-1185">Reference proteome</keyword>
<dbReference type="EMBL" id="JBBEUB010000015">
    <property type="protein sequence ID" value="MEJ2905770.1"/>
    <property type="molecule type" value="Genomic_DNA"/>
</dbReference>
<dbReference type="InterPro" id="IPR025345">
    <property type="entry name" value="DUF4249"/>
</dbReference>